<dbReference type="EMBL" id="JASJEX010000002">
    <property type="protein sequence ID" value="MDJ1129211.1"/>
    <property type="molecule type" value="Genomic_DNA"/>
</dbReference>
<name>A0ABT6ZJI7_9ACTN</name>
<comment type="caution">
    <text evidence="1">The sequence shown here is derived from an EMBL/GenBank/DDBJ whole genome shotgun (WGS) entry which is preliminary data.</text>
</comment>
<sequence>MTKALGAAVRLGVLAAVAYVGFKTLLTPEAQKNVVTTAKKAFAVGEAAAAPKAPTDAQVKAQQEKVAANQQWVAEQWAKVGY</sequence>
<organism evidence="1 2">
    <name type="scientific">Kribbibacterium absianum</name>
    <dbReference type="NCBI Taxonomy" id="3044210"/>
    <lineage>
        <taxon>Bacteria</taxon>
        <taxon>Bacillati</taxon>
        <taxon>Actinomycetota</taxon>
        <taxon>Coriobacteriia</taxon>
        <taxon>Coriobacteriales</taxon>
        <taxon>Kribbibacteriaceae</taxon>
        <taxon>Kribbibacterium</taxon>
    </lineage>
</organism>
<gene>
    <name evidence="1" type="ORF">QJ043_03830</name>
</gene>
<evidence type="ECO:0000313" key="2">
    <source>
        <dbReference type="Proteomes" id="UP001431693"/>
    </source>
</evidence>
<proteinExistence type="predicted"/>
<accession>A0ABT6ZJI7</accession>
<dbReference type="Proteomes" id="UP001431693">
    <property type="component" value="Unassembled WGS sequence"/>
</dbReference>
<protein>
    <recommendedName>
        <fullName evidence="3">YtxH domain-containing protein</fullName>
    </recommendedName>
</protein>
<reference evidence="1" key="1">
    <citation type="submission" date="2023-05" db="EMBL/GenBank/DDBJ databases">
        <title>[olsenella] sp. nov., isolated from a pig farm feces dump.</title>
        <authorList>
            <person name="Chang Y.-H."/>
        </authorList>
    </citation>
    <scope>NUCLEOTIDE SEQUENCE</scope>
    <source>
        <strain evidence="1">YH-ols2217</strain>
    </source>
</reference>
<evidence type="ECO:0008006" key="3">
    <source>
        <dbReference type="Google" id="ProtNLM"/>
    </source>
</evidence>
<dbReference type="RefSeq" id="WP_283713977.1">
    <property type="nucleotide sequence ID" value="NZ_JASJEW010000008.1"/>
</dbReference>
<keyword evidence="2" id="KW-1185">Reference proteome</keyword>
<evidence type="ECO:0000313" key="1">
    <source>
        <dbReference type="EMBL" id="MDJ1129211.1"/>
    </source>
</evidence>